<keyword evidence="2" id="KW-1185">Reference proteome</keyword>
<dbReference type="EMBL" id="CAVMJV010000010">
    <property type="protein sequence ID" value="CAK5040683.1"/>
    <property type="molecule type" value="Genomic_DNA"/>
</dbReference>
<gene>
    <name evidence="1" type="ORF">MENTE1834_LOCUS10278</name>
</gene>
<reference evidence="1" key="1">
    <citation type="submission" date="2023-11" db="EMBL/GenBank/DDBJ databases">
        <authorList>
            <person name="Poullet M."/>
        </authorList>
    </citation>
    <scope>NUCLEOTIDE SEQUENCE</scope>
    <source>
        <strain evidence="1">E1834</strain>
    </source>
</reference>
<evidence type="ECO:0000313" key="2">
    <source>
        <dbReference type="Proteomes" id="UP001497535"/>
    </source>
</evidence>
<evidence type="ECO:0000313" key="1">
    <source>
        <dbReference type="EMBL" id="CAK5040683.1"/>
    </source>
</evidence>
<comment type="caution">
    <text evidence="1">The sequence shown here is derived from an EMBL/GenBank/DDBJ whole genome shotgun (WGS) entry which is preliminary data.</text>
</comment>
<dbReference type="Proteomes" id="UP001497535">
    <property type="component" value="Unassembled WGS sequence"/>
</dbReference>
<protein>
    <submittedName>
        <fullName evidence="1">Uncharacterized protein</fullName>
    </submittedName>
</protein>
<organism evidence="1 2">
    <name type="scientific">Meloidogyne enterolobii</name>
    <name type="common">Root-knot nematode worm</name>
    <name type="synonym">Meloidogyne mayaguensis</name>
    <dbReference type="NCBI Taxonomy" id="390850"/>
    <lineage>
        <taxon>Eukaryota</taxon>
        <taxon>Metazoa</taxon>
        <taxon>Ecdysozoa</taxon>
        <taxon>Nematoda</taxon>
        <taxon>Chromadorea</taxon>
        <taxon>Rhabditida</taxon>
        <taxon>Tylenchina</taxon>
        <taxon>Tylenchomorpha</taxon>
        <taxon>Tylenchoidea</taxon>
        <taxon>Meloidogynidae</taxon>
        <taxon>Meloidogyninae</taxon>
        <taxon>Meloidogyne</taxon>
    </lineage>
</organism>
<proteinExistence type="predicted"/>
<sequence>MKLASLLIVFIFNEILLTFVTTVPTRKALARHDENYYTSNDVNKSLNDGAETSGNPQIQKFKETLTKNDKDMNNDVGKSSKKSEYYKKYYHENRERMCENKRNYYKRNKERLESNYRVYRQRNKEKIQEYRKMYNKNNREKLNEYMRKYRQNKKNVQSNNNEGTSFVSPQTGDFINKGKLPIVCEEEENLFNKREEEFNNDKDGQKQIEVEEPNKILEDETNTNHMDSIKKTLPFDLNEEPDNE</sequence>
<name>A0ACB0YC55_MELEN</name>
<accession>A0ACB0YC55</accession>